<dbReference type="AlphaFoldDB" id="A0A8J2KTZ8"/>
<reference evidence="1" key="1">
    <citation type="submission" date="2021-06" db="EMBL/GenBank/DDBJ databases">
        <authorList>
            <person name="Hodson N. C."/>
            <person name="Mongue J. A."/>
            <person name="Jaron S. K."/>
        </authorList>
    </citation>
    <scope>NUCLEOTIDE SEQUENCE</scope>
</reference>
<keyword evidence="2" id="KW-1185">Reference proteome</keyword>
<gene>
    <name evidence="1" type="ORF">AFUS01_LOCUS29569</name>
</gene>
<dbReference type="Proteomes" id="UP000708208">
    <property type="component" value="Unassembled WGS sequence"/>
</dbReference>
<evidence type="ECO:0000313" key="2">
    <source>
        <dbReference type="Proteomes" id="UP000708208"/>
    </source>
</evidence>
<accession>A0A8J2KTZ8</accession>
<protein>
    <submittedName>
        <fullName evidence="1">Uncharacterized protein</fullName>
    </submittedName>
</protein>
<name>A0A8J2KTZ8_9HEXA</name>
<comment type="caution">
    <text evidence="1">The sequence shown here is derived from an EMBL/GenBank/DDBJ whole genome shotgun (WGS) entry which is preliminary data.</text>
</comment>
<proteinExistence type="predicted"/>
<organism evidence="1 2">
    <name type="scientific">Allacma fusca</name>
    <dbReference type="NCBI Taxonomy" id="39272"/>
    <lineage>
        <taxon>Eukaryota</taxon>
        <taxon>Metazoa</taxon>
        <taxon>Ecdysozoa</taxon>
        <taxon>Arthropoda</taxon>
        <taxon>Hexapoda</taxon>
        <taxon>Collembola</taxon>
        <taxon>Symphypleona</taxon>
        <taxon>Sminthuridae</taxon>
        <taxon>Allacma</taxon>
    </lineage>
</organism>
<dbReference type="OrthoDB" id="429991at2759"/>
<evidence type="ECO:0000313" key="1">
    <source>
        <dbReference type="EMBL" id="CAG7819099.1"/>
    </source>
</evidence>
<sequence length="238" mass="26912">MTIKSRKIIRGKLAWFERGPGPAGYGLPPLVGRRGHAVTHLINPEYTIRPKFPYILKNIGPGPAGYLIPYGLKARGWDKSPAFSLRTKFDLAFKFASPSPARYTIPGTNTYRYKPPAFTMRGRNPLLRRFQTPAPNVYIKPPAIGPKIPDKLAAPECTMKGHRDSKVKPYIPTGSYHIGRCDLIRPAAPAFSIRRKLDEIRSCFFLQPRKQWNKLPVILPQPFTSRLVSTNHNIRLSK</sequence>
<dbReference type="EMBL" id="CAJVCH010439480">
    <property type="protein sequence ID" value="CAG7819099.1"/>
    <property type="molecule type" value="Genomic_DNA"/>
</dbReference>